<comment type="caution">
    <text evidence="1">The sequence shown here is derived from an EMBL/GenBank/DDBJ whole genome shotgun (WGS) entry which is preliminary data.</text>
</comment>
<evidence type="ECO:0000313" key="2">
    <source>
        <dbReference type="Proteomes" id="UP001470230"/>
    </source>
</evidence>
<evidence type="ECO:0008006" key="3">
    <source>
        <dbReference type="Google" id="ProtNLM"/>
    </source>
</evidence>
<accession>A0ABR2H733</accession>
<keyword evidence="2" id="KW-1185">Reference proteome</keyword>
<dbReference type="Proteomes" id="UP001470230">
    <property type="component" value="Unassembled WGS sequence"/>
</dbReference>
<name>A0ABR2H733_9EUKA</name>
<evidence type="ECO:0000313" key="1">
    <source>
        <dbReference type="EMBL" id="KAK8842038.1"/>
    </source>
</evidence>
<proteinExistence type="predicted"/>
<gene>
    <name evidence="1" type="ORF">M9Y10_026255</name>
</gene>
<protein>
    <recommendedName>
        <fullName evidence="3">Reverse transcriptase domain-containing protein</fullName>
    </recommendedName>
</protein>
<reference evidence="1 2" key="1">
    <citation type="submission" date="2024-04" db="EMBL/GenBank/DDBJ databases">
        <title>Tritrichomonas musculus Genome.</title>
        <authorList>
            <person name="Alves-Ferreira E."/>
            <person name="Grigg M."/>
            <person name="Lorenzi H."/>
            <person name="Galac M."/>
        </authorList>
    </citation>
    <scope>NUCLEOTIDE SEQUENCE [LARGE SCALE GENOMIC DNA]</scope>
    <source>
        <strain evidence="1 2">EAF2021</strain>
    </source>
</reference>
<dbReference type="EMBL" id="JAPFFF010000039">
    <property type="protein sequence ID" value="KAK8842038.1"/>
    <property type="molecule type" value="Genomic_DNA"/>
</dbReference>
<sequence length="378" mass="45048">MLKTNSFPSGRMICVRISPDFMHLIKRFRYLLLSNRVHMNFMSDYFIDINEIRKVLVNVPEIVFWDISITKMHDSLPIKLFYLHNFLILFDRRMFDAAAYFFPISLSLMAYNNKNVGYQLRLYLFEISLWYIVYYKMKLNQYDGNKLRQRKYKDEKDVVAYSDDLIIEFSNNLFSNTNLMEKIDNINFDMNSTAPLEHTFGRARVKAHDIHTIQKFIRVVGFMNQNCHKRSIEELEKIKGRTSSFGVTVENRDKNEFFFSSTPQQIAMDFINLLFKENNNNEFCHLYSFVEYIRDYDEVKRSNTLTINTITLGTQQTKTIRQRMTFQISNNQNEFIDFLKKELPDKKINKQLIVSFYQILVENAPLFPNIDKKRGMGA</sequence>
<organism evidence="1 2">
    <name type="scientific">Tritrichomonas musculus</name>
    <dbReference type="NCBI Taxonomy" id="1915356"/>
    <lineage>
        <taxon>Eukaryota</taxon>
        <taxon>Metamonada</taxon>
        <taxon>Parabasalia</taxon>
        <taxon>Tritrichomonadida</taxon>
        <taxon>Tritrichomonadidae</taxon>
        <taxon>Tritrichomonas</taxon>
    </lineage>
</organism>